<evidence type="ECO:0000259" key="1">
    <source>
        <dbReference type="PROSITE" id="PS51379"/>
    </source>
</evidence>
<name>A0A9D1T5J3_9FIRM</name>
<dbReference type="PROSITE" id="PS51379">
    <property type="entry name" value="4FE4S_FER_2"/>
    <property type="match status" value="1"/>
</dbReference>
<reference evidence="2" key="1">
    <citation type="submission" date="2020-10" db="EMBL/GenBank/DDBJ databases">
        <authorList>
            <person name="Gilroy R."/>
        </authorList>
    </citation>
    <scope>NUCLEOTIDE SEQUENCE</scope>
    <source>
        <strain evidence="2">ChiBcec2-4451</strain>
    </source>
</reference>
<dbReference type="CDD" id="cd19096">
    <property type="entry name" value="AKR_Fe-S_oxidoreductase"/>
    <property type="match status" value="1"/>
</dbReference>
<evidence type="ECO:0000313" key="3">
    <source>
        <dbReference type="Proteomes" id="UP000886723"/>
    </source>
</evidence>
<dbReference type="SUPFAM" id="SSF51430">
    <property type="entry name" value="NAD(P)-linked oxidoreductase"/>
    <property type="match status" value="1"/>
</dbReference>
<dbReference type="Pfam" id="PF00248">
    <property type="entry name" value="Aldo_ket_red"/>
    <property type="match status" value="1"/>
</dbReference>
<dbReference type="PRINTS" id="PR00069">
    <property type="entry name" value="ALDKETRDTASE"/>
</dbReference>
<dbReference type="EMBL" id="DVON01000124">
    <property type="protein sequence ID" value="HIV12625.1"/>
    <property type="molecule type" value="Genomic_DNA"/>
</dbReference>
<dbReference type="GO" id="GO:0016491">
    <property type="term" value="F:oxidoreductase activity"/>
    <property type="evidence" value="ECO:0007669"/>
    <property type="project" value="InterPro"/>
</dbReference>
<dbReference type="AlphaFoldDB" id="A0A9D1T5J3"/>
<dbReference type="PANTHER" id="PTHR43312:SF2">
    <property type="entry name" value="OXIDOREDUCTASE"/>
    <property type="match status" value="1"/>
</dbReference>
<reference evidence="2" key="2">
    <citation type="journal article" date="2021" name="PeerJ">
        <title>Extensive microbial diversity within the chicken gut microbiome revealed by metagenomics and culture.</title>
        <authorList>
            <person name="Gilroy R."/>
            <person name="Ravi A."/>
            <person name="Getino M."/>
            <person name="Pursley I."/>
            <person name="Horton D.L."/>
            <person name="Alikhan N.F."/>
            <person name="Baker D."/>
            <person name="Gharbi K."/>
            <person name="Hall N."/>
            <person name="Watson M."/>
            <person name="Adriaenssens E.M."/>
            <person name="Foster-Nyarko E."/>
            <person name="Jarju S."/>
            <person name="Secka A."/>
            <person name="Antonio M."/>
            <person name="Oren A."/>
            <person name="Chaudhuri R.R."/>
            <person name="La Ragione R."/>
            <person name="Hildebrand F."/>
            <person name="Pallen M.J."/>
        </authorList>
    </citation>
    <scope>NUCLEOTIDE SEQUENCE</scope>
    <source>
        <strain evidence="2">ChiBcec2-4451</strain>
    </source>
</reference>
<sequence>MIYKDFQNISLSRLGMGNMRLPTRLGKIDEKKAQEIIDYAMDQGINYYDTAYVYHSGKSESFLGKALKEYPRNSYYLATKFYVMANPDIEAVFEEQLRRLDTDYIDFYLLHCVNEETIGAYMDKNRHYLDFLKEQKEKGRIRHIGFSSHGKPEILQRFLEWGGDCFEFVQIQLNYLDWTMQNAKRQYEIITEHGLPVWVMEPVRGGKLASLGKKYDAVLKQNCPEWSVPSWAFRWLLGLENVTMILSGMSTMDQIRDNVETFRKEEPLTREQQMLLMNVAAGYQSRLAVPCTACRYCCDGCPEEIDIPVWMNLYNELSLTKDRKRWEEAMKAEKNPSACVGCGQCTAHCQRLPAHRYGCRLYE</sequence>
<gene>
    <name evidence="2" type="ORF">IAA63_05725</name>
</gene>
<dbReference type="InterPro" id="IPR053135">
    <property type="entry name" value="AKR2_Oxidoreductase"/>
</dbReference>
<proteinExistence type="predicted"/>
<dbReference type="Proteomes" id="UP000886723">
    <property type="component" value="Unassembled WGS sequence"/>
</dbReference>
<organism evidence="2 3">
    <name type="scientific">Candidatus Pullilachnospira stercoravium</name>
    <dbReference type="NCBI Taxonomy" id="2840913"/>
    <lineage>
        <taxon>Bacteria</taxon>
        <taxon>Bacillati</taxon>
        <taxon>Bacillota</taxon>
        <taxon>Clostridia</taxon>
        <taxon>Lachnospirales</taxon>
        <taxon>Lachnospiraceae</taxon>
        <taxon>Lachnospiraceae incertae sedis</taxon>
        <taxon>Candidatus Pullilachnospira</taxon>
    </lineage>
</organism>
<accession>A0A9D1T5J3</accession>
<dbReference type="PANTHER" id="PTHR43312">
    <property type="entry name" value="D-THREO-ALDOSE 1-DEHYDROGENASE"/>
    <property type="match status" value="1"/>
</dbReference>
<protein>
    <submittedName>
        <fullName evidence="2">Aldo/keto reductase</fullName>
    </submittedName>
</protein>
<dbReference type="InterPro" id="IPR023210">
    <property type="entry name" value="NADP_OxRdtase_dom"/>
</dbReference>
<dbReference type="InterPro" id="IPR017896">
    <property type="entry name" value="4Fe4S_Fe-S-bd"/>
</dbReference>
<dbReference type="InterPro" id="IPR036812">
    <property type="entry name" value="NAD(P)_OxRdtase_dom_sf"/>
</dbReference>
<dbReference type="InterPro" id="IPR020471">
    <property type="entry name" value="AKR"/>
</dbReference>
<feature type="domain" description="4Fe-4S ferredoxin-type" evidence="1">
    <location>
        <begin position="330"/>
        <end position="360"/>
    </location>
</feature>
<dbReference type="SUPFAM" id="SSF46548">
    <property type="entry name" value="alpha-helical ferredoxin"/>
    <property type="match status" value="1"/>
</dbReference>
<comment type="caution">
    <text evidence="2">The sequence shown here is derived from an EMBL/GenBank/DDBJ whole genome shotgun (WGS) entry which is preliminary data.</text>
</comment>
<dbReference type="Gene3D" id="3.20.20.100">
    <property type="entry name" value="NADP-dependent oxidoreductase domain"/>
    <property type="match status" value="1"/>
</dbReference>
<evidence type="ECO:0000313" key="2">
    <source>
        <dbReference type="EMBL" id="HIV12625.1"/>
    </source>
</evidence>